<dbReference type="PANTHER" id="PTHR47268:SF4">
    <property type="entry name" value="ACYLPHOSPHATASE"/>
    <property type="match status" value="1"/>
</dbReference>
<dbReference type="PANTHER" id="PTHR47268">
    <property type="entry name" value="ACYLPHOSPHATASE"/>
    <property type="match status" value="1"/>
</dbReference>
<evidence type="ECO:0000256" key="4">
    <source>
        <dbReference type="PROSITE-ProRule" id="PRU00520"/>
    </source>
</evidence>
<evidence type="ECO:0000313" key="8">
    <source>
        <dbReference type="Proteomes" id="UP000253426"/>
    </source>
</evidence>
<dbReference type="AlphaFoldDB" id="A0A366HV95"/>
<reference evidence="7 8" key="1">
    <citation type="submission" date="2018-06" db="EMBL/GenBank/DDBJ databases">
        <title>Genomic Encyclopedia of Type Strains, Phase IV (KMG-IV): sequencing the most valuable type-strain genomes for metagenomic binning, comparative biology and taxonomic classification.</title>
        <authorList>
            <person name="Goeker M."/>
        </authorList>
    </citation>
    <scope>NUCLEOTIDE SEQUENCE [LARGE SCALE GENOMIC DNA]</scope>
    <source>
        <strain evidence="7 8">DSM 25532</strain>
    </source>
</reference>
<dbReference type="SUPFAM" id="SSF54975">
    <property type="entry name" value="Acylphosphatase/BLUF domain-like"/>
    <property type="match status" value="1"/>
</dbReference>
<dbReference type="GO" id="GO:0003998">
    <property type="term" value="F:acylphosphatase activity"/>
    <property type="evidence" value="ECO:0007669"/>
    <property type="project" value="UniProtKB-EC"/>
</dbReference>
<dbReference type="Gene3D" id="3.30.70.100">
    <property type="match status" value="1"/>
</dbReference>
<gene>
    <name evidence="7" type="ORF">DES53_1011012</name>
</gene>
<organism evidence="7 8">
    <name type="scientific">Roseimicrobium gellanilyticum</name>
    <dbReference type="NCBI Taxonomy" id="748857"/>
    <lineage>
        <taxon>Bacteria</taxon>
        <taxon>Pseudomonadati</taxon>
        <taxon>Verrucomicrobiota</taxon>
        <taxon>Verrucomicrobiia</taxon>
        <taxon>Verrucomicrobiales</taxon>
        <taxon>Verrucomicrobiaceae</taxon>
        <taxon>Roseimicrobium</taxon>
    </lineage>
</organism>
<keyword evidence="8" id="KW-1185">Reference proteome</keyword>
<comment type="similarity">
    <text evidence="1 5">Belongs to the acylphosphatase family.</text>
</comment>
<comment type="caution">
    <text evidence="7">The sequence shown here is derived from an EMBL/GenBank/DDBJ whole genome shotgun (WGS) entry which is preliminary data.</text>
</comment>
<proteinExistence type="inferred from homology"/>
<accession>A0A366HV95</accession>
<evidence type="ECO:0000256" key="2">
    <source>
        <dbReference type="ARBA" id="ARBA00012150"/>
    </source>
</evidence>
<protein>
    <recommendedName>
        <fullName evidence="2 4">acylphosphatase</fullName>
        <ecNumber evidence="2 4">3.6.1.7</ecNumber>
    </recommendedName>
</protein>
<feature type="active site" evidence="4">
    <location>
        <position position="20"/>
    </location>
</feature>
<evidence type="ECO:0000259" key="6">
    <source>
        <dbReference type="PROSITE" id="PS51160"/>
    </source>
</evidence>
<keyword evidence="4" id="KW-0378">Hydrolase</keyword>
<dbReference type="EC" id="3.6.1.7" evidence="2 4"/>
<dbReference type="PROSITE" id="PS51160">
    <property type="entry name" value="ACYLPHOSPHATASE_3"/>
    <property type="match status" value="1"/>
</dbReference>
<dbReference type="Pfam" id="PF00708">
    <property type="entry name" value="Acylphosphatase"/>
    <property type="match status" value="1"/>
</dbReference>
<dbReference type="InterPro" id="IPR020456">
    <property type="entry name" value="Acylphosphatase"/>
</dbReference>
<evidence type="ECO:0000313" key="7">
    <source>
        <dbReference type="EMBL" id="RBP48211.1"/>
    </source>
</evidence>
<comment type="catalytic activity">
    <reaction evidence="3 4">
        <text>an acyl phosphate + H2O = a carboxylate + phosphate + H(+)</text>
        <dbReference type="Rhea" id="RHEA:14965"/>
        <dbReference type="ChEBI" id="CHEBI:15377"/>
        <dbReference type="ChEBI" id="CHEBI:15378"/>
        <dbReference type="ChEBI" id="CHEBI:29067"/>
        <dbReference type="ChEBI" id="CHEBI:43474"/>
        <dbReference type="ChEBI" id="CHEBI:59918"/>
        <dbReference type="EC" id="3.6.1.7"/>
    </reaction>
</comment>
<name>A0A366HV95_9BACT</name>
<evidence type="ECO:0000256" key="3">
    <source>
        <dbReference type="ARBA" id="ARBA00047645"/>
    </source>
</evidence>
<dbReference type="Proteomes" id="UP000253426">
    <property type="component" value="Unassembled WGS sequence"/>
</dbReference>
<dbReference type="InterPro" id="IPR036046">
    <property type="entry name" value="Acylphosphatase-like_dom_sf"/>
</dbReference>
<evidence type="ECO:0000256" key="5">
    <source>
        <dbReference type="RuleBase" id="RU004168"/>
    </source>
</evidence>
<feature type="domain" description="Acylphosphatase-like" evidence="6">
    <location>
        <begin position="5"/>
        <end position="93"/>
    </location>
</feature>
<dbReference type="EMBL" id="QNRR01000001">
    <property type="protein sequence ID" value="RBP48211.1"/>
    <property type="molecule type" value="Genomic_DNA"/>
</dbReference>
<feature type="active site" evidence="4">
    <location>
        <position position="38"/>
    </location>
</feature>
<evidence type="ECO:0000256" key="1">
    <source>
        <dbReference type="ARBA" id="ARBA00005614"/>
    </source>
</evidence>
<dbReference type="InterPro" id="IPR001792">
    <property type="entry name" value="Acylphosphatase-like_dom"/>
</dbReference>
<sequence length="93" mass="10265">MGMAARQVFYKGKVQGVGFRYTVKRIAGGFEVLGWVKNLPDGRVELQAMSHDSEELEAFLEEIENSSLGGNIKNVESHDIPDLTGVRGFSIVH</sequence>